<dbReference type="EMBL" id="RSDW01000001">
    <property type="protein sequence ID" value="RSL18590.1"/>
    <property type="molecule type" value="Genomic_DNA"/>
</dbReference>
<name>A0A428MNZ4_9BACT</name>
<accession>A0A428MNZ4</accession>
<evidence type="ECO:0000313" key="1">
    <source>
        <dbReference type="EMBL" id="RSL18590.1"/>
    </source>
</evidence>
<proteinExistence type="predicted"/>
<dbReference type="AlphaFoldDB" id="A0A428MNZ4"/>
<organism evidence="1 2">
    <name type="scientific">Edaphobacter aggregans</name>
    <dbReference type="NCBI Taxonomy" id="570835"/>
    <lineage>
        <taxon>Bacteria</taxon>
        <taxon>Pseudomonadati</taxon>
        <taxon>Acidobacteriota</taxon>
        <taxon>Terriglobia</taxon>
        <taxon>Terriglobales</taxon>
        <taxon>Acidobacteriaceae</taxon>
        <taxon>Edaphobacter</taxon>
    </lineage>
</organism>
<evidence type="ECO:0000313" key="2">
    <source>
        <dbReference type="Proteomes" id="UP000269669"/>
    </source>
</evidence>
<gene>
    <name evidence="1" type="ORF">EDE15_4180</name>
</gene>
<reference evidence="1 2" key="1">
    <citation type="submission" date="2018-12" db="EMBL/GenBank/DDBJ databases">
        <title>Sequencing of bacterial isolates from soil warming experiment in Harvard Forest, Massachusetts, USA.</title>
        <authorList>
            <person name="Deangelis K."/>
        </authorList>
    </citation>
    <scope>NUCLEOTIDE SEQUENCE [LARGE SCALE GENOMIC DNA]</scope>
    <source>
        <strain evidence="1 2">EB153</strain>
    </source>
</reference>
<keyword evidence="2" id="KW-1185">Reference proteome</keyword>
<dbReference type="RefSeq" id="WP_125486934.1">
    <property type="nucleotide sequence ID" value="NZ_RSDW01000001.1"/>
</dbReference>
<dbReference type="OrthoDB" id="113165at2"/>
<protein>
    <submittedName>
        <fullName evidence="1">Uncharacterized protein</fullName>
    </submittedName>
</protein>
<comment type="caution">
    <text evidence="1">The sequence shown here is derived from an EMBL/GenBank/DDBJ whole genome shotgun (WGS) entry which is preliminary data.</text>
</comment>
<dbReference type="Proteomes" id="UP000269669">
    <property type="component" value="Unassembled WGS sequence"/>
</dbReference>
<sequence>MIVHCLSFGTLWWLRPGNDNESSLKFSSQAAVFNTTGFISGSRERRNWIVPGLIRFNLGTCMEQRVNPELQQQTRFFSSGLERKGTQNRLLLSRKVKANAPVDLLLVSMSEKDHGRIWFDSEWRSQGVRLVAASEFGTRQESLVLLPMNGFVRTHQGEWRIVWAGLTASLTKTSQIN</sequence>